<evidence type="ECO:0000313" key="2">
    <source>
        <dbReference type="Proteomes" id="UP000232003"/>
    </source>
</evidence>
<keyword evidence="2" id="KW-1185">Reference proteome</keyword>
<dbReference type="KEGG" id="nfl:COO91_07737"/>
<accession>A0A2K8T240</accession>
<proteinExistence type="predicted"/>
<organism evidence="1 2">
    <name type="scientific">Nostoc flagelliforme CCNUN1</name>
    <dbReference type="NCBI Taxonomy" id="2038116"/>
    <lineage>
        <taxon>Bacteria</taxon>
        <taxon>Bacillati</taxon>
        <taxon>Cyanobacteriota</taxon>
        <taxon>Cyanophyceae</taxon>
        <taxon>Nostocales</taxon>
        <taxon>Nostocaceae</taxon>
        <taxon>Nostoc</taxon>
    </lineage>
</organism>
<dbReference type="Proteomes" id="UP000232003">
    <property type="component" value="Chromosome"/>
</dbReference>
<sequence>MLFCQCVSPKIKKQRLETEQVNVVKTLTPFEDIIHLAGVCDVALGGRKGIGALILKNGESIQIKFCFDCVGIHSNLAIEQIRFFRHFYGGY</sequence>
<evidence type="ECO:0000313" key="1">
    <source>
        <dbReference type="EMBL" id="AUB41683.1"/>
    </source>
</evidence>
<reference evidence="1 2" key="1">
    <citation type="submission" date="2017-11" db="EMBL/GenBank/DDBJ databases">
        <title>Complete genome of a free-living desiccation-tolerant cyanobacterium and its photosynthetic adaptation to extreme terrestrial habitat.</title>
        <authorList>
            <person name="Shang J."/>
        </authorList>
    </citation>
    <scope>NUCLEOTIDE SEQUENCE [LARGE SCALE GENOMIC DNA]</scope>
    <source>
        <strain evidence="1 2">CCNUN1</strain>
    </source>
</reference>
<protein>
    <submittedName>
        <fullName evidence="1">Type IV secretory pathway, VirB4 component</fullName>
    </submittedName>
</protein>
<dbReference type="EMBL" id="CP024785">
    <property type="protein sequence ID" value="AUB41683.1"/>
    <property type="molecule type" value="Genomic_DNA"/>
</dbReference>
<dbReference type="AlphaFoldDB" id="A0A2K8T240"/>
<name>A0A2K8T240_9NOSO</name>
<gene>
    <name evidence="1" type="ORF">COO91_07737</name>
</gene>